<organism evidence="3 4">
    <name type="scientific">Solirubrobacter phytolaccae</name>
    <dbReference type="NCBI Taxonomy" id="1404360"/>
    <lineage>
        <taxon>Bacteria</taxon>
        <taxon>Bacillati</taxon>
        <taxon>Actinomycetota</taxon>
        <taxon>Thermoleophilia</taxon>
        <taxon>Solirubrobacterales</taxon>
        <taxon>Solirubrobacteraceae</taxon>
        <taxon>Solirubrobacter</taxon>
    </lineage>
</organism>
<feature type="domain" description="FHA" evidence="2">
    <location>
        <begin position="49"/>
        <end position="100"/>
    </location>
</feature>
<dbReference type="SMART" id="SM00240">
    <property type="entry name" value="FHA"/>
    <property type="match status" value="1"/>
</dbReference>
<dbReference type="SUPFAM" id="SSF49879">
    <property type="entry name" value="SMAD/FHA domain"/>
    <property type="match status" value="1"/>
</dbReference>
<dbReference type="CDD" id="cd00060">
    <property type="entry name" value="FHA"/>
    <property type="match status" value="1"/>
</dbReference>
<proteinExistence type="predicted"/>
<dbReference type="EMBL" id="JAPDDP010000073">
    <property type="protein sequence ID" value="MDA0184339.1"/>
    <property type="molecule type" value="Genomic_DNA"/>
</dbReference>
<evidence type="ECO:0000256" key="1">
    <source>
        <dbReference type="ARBA" id="ARBA00022553"/>
    </source>
</evidence>
<dbReference type="Pfam" id="PF00498">
    <property type="entry name" value="FHA"/>
    <property type="match status" value="1"/>
</dbReference>
<evidence type="ECO:0000313" key="4">
    <source>
        <dbReference type="Proteomes" id="UP001147653"/>
    </source>
</evidence>
<dbReference type="RefSeq" id="WP_270028795.1">
    <property type="nucleotide sequence ID" value="NZ_JAPDDP010000073.1"/>
</dbReference>
<sequence length="230" mass="25232">MEPLTLGSRTPEEHEERQAAVDRGVPFLVFRDGDGRQRIFNLEASTDSVTVGRRYEADISLPWDPEASRLHAELSYRAGEWTICDDGWSQNGTWVNGLRLAGRRRLADGDLVKIGRTIMGFQQPGVGGPGPTMVEAELSSTPRFSEQQQRILRALCRPLFADGDGFNPNSDLEVAEETGVDVDIVTQELDLLARLFGLEDMPRPERRAEVALLAVRSGLVGADEGGGTQA</sequence>
<dbReference type="Proteomes" id="UP001147653">
    <property type="component" value="Unassembled WGS sequence"/>
</dbReference>
<keyword evidence="4" id="KW-1185">Reference proteome</keyword>
<comment type="caution">
    <text evidence="3">The sequence shown here is derived from an EMBL/GenBank/DDBJ whole genome shotgun (WGS) entry which is preliminary data.</text>
</comment>
<protein>
    <submittedName>
        <fullName evidence="3">FHA domain-containing protein</fullName>
    </submittedName>
</protein>
<reference evidence="3" key="1">
    <citation type="submission" date="2022-10" db="EMBL/GenBank/DDBJ databases">
        <title>The WGS of Solirubrobacter phytolaccae KCTC 29190.</title>
        <authorList>
            <person name="Jiang Z."/>
        </authorList>
    </citation>
    <scope>NUCLEOTIDE SEQUENCE</scope>
    <source>
        <strain evidence="3">KCTC 29190</strain>
    </source>
</reference>
<dbReference type="AlphaFoldDB" id="A0A9X3SAC5"/>
<dbReference type="PROSITE" id="PS50006">
    <property type="entry name" value="FHA_DOMAIN"/>
    <property type="match status" value="1"/>
</dbReference>
<keyword evidence="1" id="KW-0597">Phosphoprotein</keyword>
<gene>
    <name evidence="3" type="ORF">OJ997_28805</name>
</gene>
<evidence type="ECO:0000313" key="3">
    <source>
        <dbReference type="EMBL" id="MDA0184339.1"/>
    </source>
</evidence>
<dbReference type="InterPro" id="IPR000253">
    <property type="entry name" value="FHA_dom"/>
</dbReference>
<dbReference type="Gene3D" id="2.60.200.20">
    <property type="match status" value="1"/>
</dbReference>
<name>A0A9X3SAC5_9ACTN</name>
<accession>A0A9X3SAC5</accession>
<evidence type="ECO:0000259" key="2">
    <source>
        <dbReference type="PROSITE" id="PS50006"/>
    </source>
</evidence>
<dbReference type="InterPro" id="IPR008984">
    <property type="entry name" value="SMAD_FHA_dom_sf"/>
</dbReference>